<name>A0ABQ1VK49_9RHOB</name>
<evidence type="ECO:0000313" key="10">
    <source>
        <dbReference type="Proteomes" id="UP000640509"/>
    </source>
</evidence>
<comment type="subcellular location">
    <subcellularLocation>
        <location evidence="7">Cell inner membrane</location>
        <topology evidence="7">Multi-pass membrane protein</topology>
    </subcellularLocation>
    <subcellularLocation>
        <location evidence="1">Cell membrane</location>
        <topology evidence="1">Multi-pass membrane protein</topology>
    </subcellularLocation>
</comment>
<feature type="transmembrane region" description="Helical" evidence="7">
    <location>
        <begin position="115"/>
        <end position="145"/>
    </location>
</feature>
<proteinExistence type="inferred from homology"/>
<dbReference type="RefSeq" id="WP_188715778.1">
    <property type="nucleotide sequence ID" value="NZ_BMIV01000010.1"/>
</dbReference>
<keyword evidence="6 7" id="KW-0472">Membrane</keyword>
<keyword evidence="3" id="KW-1003">Cell membrane</keyword>
<evidence type="ECO:0000256" key="5">
    <source>
        <dbReference type="ARBA" id="ARBA00022989"/>
    </source>
</evidence>
<gene>
    <name evidence="9" type="ORF">GCM10011402_27910</name>
</gene>
<evidence type="ECO:0000256" key="2">
    <source>
        <dbReference type="ARBA" id="ARBA00009298"/>
    </source>
</evidence>
<evidence type="ECO:0000256" key="6">
    <source>
        <dbReference type="ARBA" id="ARBA00023136"/>
    </source>
</evidence>
<reference evidence="10" key="1">
    <citation type="journal article" date="2019" name="Int. J. Syst. Evol. Microbiol.">
        <title>The Global Catalogue of Microorganisms (GCM) 10K type strain sequencing project: providing services to taxonomists for standard genome sequencing and annotation.</title>
        <authorList>
            <consortium name="The Broad Institute Genomics Platform"/>
            <consortium name="The Broad Institute Genome Sequencing Center for Infectious Disease"/>
            <person name="Wu L."/>
            <person name="Ma J."/>
        </authorList>
    </citation>
    <scope>NUCLEOTIDE SEQUENCE [LARGE SCALE GENOMIC DNA]</scope>
    <source>
        <strain evidence="10">CGMCC 1.15419</strain>
    </source>
</reference>
<evidence type="ECO:0000256" key="1">
    <source>
        <dbReference type="ARBA" id="ARBA00004651"/>
    </source>
</evidence>
<dbReference type="PANTHER" id="PTHR33778">
    <property type="entry name" value="PROTEIN MGTC"/>
    <property type="match status" value="1"/>
</dbReference>
<evidence type="ECO:0000256" key="7">
    <source>
        <dbReference type="RuleBase" id="RU365041"/>
    </source>
</evidence>
<dbReference type="PANTHER" id="PTHR33778:SF1">
    <property type="entry name" value="MAGNESIUM TRANSPORTER YHID-RELATED"/>
    <property type="match status" value="1"/>
</dbReference>
<organism evidence="9 10">
    <name type="scientific">Paracoccus acridae</name>
    <dbReference type="NCBI Taxonomy" id="1795310"/>
    <lineage>
        <taxon>Bacteria</taxon>
        <taxon>Pseudomonadati</taxon>
        <taxon>Pseudomonadota</taxon>
        <taxon>Alphaproteobacteria</taxon>
        <taxon>Rhodobacterales</taxon>
        <taxon>Paracoccaceae</taxon>
        <taxon>Paracoccus</taxon>
    </lineage>
</organism>
<keyword evidence="10" id="KW-1185">Reference proteome</keyword>
<protein>
    <recommendedName>
        <fullName evidence="7">Protein MgtC</fullName>
    </recommendedName>
</protein>
<feature type="domain" description="MgtC/SapB/SrpB/YhiD N-terminal" evidence="8">
    <location>
        <begin position="19"/>
        <end position="151"/>
    </location>
</feature>
<dbReference type="Proteomes" id="UP000640509">
    <property type="component" value="Unassembled WGS sequence"/>
</dbReference>
<keyword evidence="4 7" id="KW-0812">Transmembrane</keyword>
<comment type="caution">
    <text evidence="9">The sequence shown here is derived from an EMBL/GenBank/DDBJ whole genome shotgun (WGS) entry which is preliminary data.</text>
</comment>
<dbReference type="InterPro" id="IPR049177">
    <property type="entry name" value="MgtC_SapB_SrpB_YhiD_N"/>
</dbReference>
<evidence type="ECO:0000313" key="9">
    <source>
        <dbReference type="EMBL" id="GGF73746.1"/>
    </source>
</evidence>
<keyword evidence="5 7" id="KW-1133">Transmembrane helix</keyword>
<feature type="transmembrane region" description="Helical" evidence="7">
    <location>
        <begin position="84"/>
        <end position="103"/>
    </location>
</feature>
<evidence type="ECO:0000256" key="4">
    <source>
        <dbReference type="ARBA" id="ARBA00022692"/>
    </source>
</evidence>
<dbReference type="InterPro" id="IPR003416">
    <property type="entry name" value="MgtC/SapB/SrpB/YhiD_fam"/>
</dbReference>
<feature type="transmembrane region" description="Helical" evidence="7">
    <location>
        <begin position="42"/>
        <end position="63"/>
    </location>
</feature>
<dbReference type="PRINTS" id="PR01837">
    <property type="entry name" value="MGTCSAPBPROT"/>
</dbReference>
<dbReference type="EMBL" id="BMIV01000010">
    <property type="protein sequence ID" value="GGF73746.1"/>
    <property type="molecule type" value="Genomic_DNA"/>
</dbReference>
<accession>A0ABQ1VK49</accession>
<comment type="similarity">
    <text evidence="2 7">Belongs to the MgtC/SapB family.</text>
</comment>
<sequence>MTFDSLVSAMLDADTVPPLLGSVVAGALIGTDREFLGKPAGLRTHILVCFASALMTLLGLRMGEWTVVFPEGTQIVSDMARMPHAILTGIGFLGAGVIFRSGFSVHGLTTAASLWLTASLGIVFGAGLMELATIATVICLAVLVFQRALRRMAPPQPVLRIRVVVDAGSSYDSARLAAILASGGMRAGPASINQARASGQRSYTLLASAYQDAPDVERLARAIREDPAVQELAITPLENERA</sequence>
<keyword evidence="7" id="KW-0997">Cell inner membrane</keyword>
<evidence type="ECO:0000259" key="8">
    <source>
        <dbReference type="Pfam" id="PF02308"/>
    </source>
</evidence>
<evidence type="ECO:0000256" key="3">
    <source>
        <dbReference type="ARBA" id="ARBA00022475"/>
    </source>
</evidence>
<dbReference type="Pfam" id="PF02308">
    <property type="entry name" value="MgtC"/>
    <property type="match status" value="1"/>
</dbReference>